<name>A0A6A4RSZ8_SCOMX</name>
<feature type="region of interest" description="Disordered" evidence="1">
    <location>
        <begin position="1"/>
        <end position="37"/>
    </location>
</feature>
<evidence type="ECO:0000313" key="2">
    <source>
        <dbReference type="EMBL" id="KAF0025133.1"/>
    </source>
</evidence>
<accession>A0A6A4RSZ8</accession>
<protein>
    <submittedName>
        <fullName evidence="2">Uncharacterized protein</fullName>
    </submittedName>
</protein>
<evidence type="ECO:0000256" key="1">
    <source>
        <dbReference type="SAM" id="MobiDB-lite"/>
    </source>
</evidence>
<reference evidence="2 3" key="1">
    <citation type="submission" date="2019-06" db="EMBL/GenBank/DDBJ databases">
        <title>Draft genomes of female and male turbot (Scophthalmus maximus).</title>
        <authorList>
            <person name="Xu H."/>
            <person name="Xu X.-W."/>
            <person name="Shao C."/>
            <person name="Chen S."/>
        </authorList>
    </citation>
    <scope>NUCLEOTIDE SEQUENCE [LARGE SCALE GENOMIC DNA]</scope>
    <source>
        <strain evidence="2">Ysfricsl-2016a</strain>
        <tissue evidence="2">Blood</tissue>
    </source>
</reference>
<feature type="compositionally biased region" description="Polar residues" evidence="1">
    <location>
        <begin position="1"/>
        <end position="11"/>
    </location>
</feature>
<dbReference type="Proteomes" id="UP000438429">
    <property type="component" value="Unassembled WGS sequence"/>
</dbReference>
<sequence length="200" mass="22502">MLSLSTESNVANGGLQRRAGKSGAQLEEEKGRRMRRDVRETISTNQPYHPLVEQNRDAHEHRFAHKVRRVNSAEENPTETHVWLARPPLLPVHTEAVPEPRCAPPRGAPPLCAALSCPVPRCRLLARCQVIFITVKTVSFQSQPSQEHMNTLYTHTKENRDRNEVHGKGLWGEDVGSNGPKSLVLKSKRRVSVASKVIRF</sequence>
<proteinExistence type="predicted"/>
<dbReference type="AlphaFoldDB" id="A0A6A4RSZ8"/>
<comment type="caution">
    <text evidence="2">The sequence shown here is derived from an EMBL/GenBank/DDBJ whole genome shotgun (WGS) entry which is preliminary data.</text>
</comment>
<organism evidence="2 3">
    <name type="scientific">Scophthalmus maximus</name>
    <name type="common">Turbot</name>
    <name type="synonym">Psetta maxima</name>
    <dbReference type="NCBI Taxonomy" id="52904"/>
    <lineage>
        <taxon>Eukaryota</taxon>
        <taxon>Metazoa</taxon>
        <taxon>Chordata</taxon>
        <taxon>Craniata</taxon>
        <taxon>Vertebrata</taxon>
        <taxon>Euteleostomi</taxon>
        <taxon>Actinopterygii</taxon>
        <taxon>Neopterygii</taxon>
        <taxon>Teleostei</taxon>
        <taxon>Neoteleostei</taxon>
        <taxon>Acanthomorphata</taxon>
        <taxon>Carangaria</taxon>
        <taxon>Pleuronectiformes</taxon>
        <taxon>Pleuronectoidei</taxon>
        <taxon>Scophthalmidae</taxon>
        <taxon>Scophthalmus</taxon>
    </lineage>
</organism>
<gene>
    <name evidence="2" type="ORF">F2P81_022014</name>
</gene>
<evidence type="ECO:0000313" key="3">
    <source>
        <dbReference type="Proteomes" id="UP000438429"/>
    </source>
</evidence>
<dbReference type="EMBL" id="VEVO01000020">
    <property type="protein sequence ID" value="KAF0025133.1"/>
    <property type="molecule type" value="Genomic_DNA"/>
</dbReference>